<organism evidence="1 2">
    <name type="scientific">Violaceomyces palustris</name>
    <dbReference type="NCBI Taxonomy" id="1673888"/>
    <lineage>
        <taxon>Eukaryota</taxon>
        <taxon>Fungi</taxon>
        <taxon>Dikarya</taxon>
        <taxon>Basidiomycota</taxon>
        <taxon>Ustilaginomycotina</taxon>
        <taxon>Ustilaginomycetes</taxon>
        <taxon>Violaceomycetales</taxon>
        <taxon>Violaceomycetaceae</taxon>
        <taxon>Violaceomyces</taxon>
    </lineage>
</organism>
<evidence type="ECO:0000313" key="1">
    <source>
        <dbReference type="EMBL" id="PWN50414.1"/>
    </source>
</evidence>
<name>A0ACD0NX61_9BASI</name>
<proteinExistence type="predicted"/>
<gene>
    <name evidence="1" type="ORF">IE53DRAFT_406173</name>
</gene>
<keyword evidence="2" id="KW-1185">Reference proteome</keyword>
<protein>
    <submittedName>
        <fullName evidence="1">Uncharacterized protein</fullName>
    </submittedName>
</protein>
<accession>A0ACD0NX61</accession>
<reference evidence="1 2" key="1">
    <citation type="journal article" date="2018" name="Mol. Biol. Evol.">
        <title>Broad Genomic Sampling Reveals a Smut Pathogenic Ancestry of the Fungal Clade Ustilaginomycotina.</title>
        <authorList>
            <person name="Kijpornyongpan T."/>
            <person name="Mondo S.J."/>
            <person name="Barry K."/>
            <person name="Sandor L."/>
            <person name="Lee J."/>
            <person name="Lipzen A."/>
            <person name="Pangilinan J."/>
            <person name="LaButti K."/>
            <person name="Hainaut M."/>
            <person name="Henrissat B."/>
            <person name="Grigoriev I.V."/>
            <person name="Spatafora J.W."/>
            <person name="Aime M.C."/>
        </authorList>
    </citation>
    <scope>NUCLEOTIDE SEQUENCE [LARGE SCALE GENOMIC DNA]</scope>
    <source>
        <strain evidence="1 2">SA 807</strain>
    </source>
</reference>
<dbReference type="EMBL" id="KZ819934">
    <property type="protein sequence ID" value="PWN50414.1"/>
    <property type="molecule type" value="Genomic_DNA"/>
</dbReference>
<dbReference type="Proteomes" id="UP000245626">
    <property type="component" value="Unassembled WGS sequence"/>
</dbReference>
<sequence>MSEGGYPESLPQALIVRALYDFSSSDSSSLSFKRGTLIEVLTQLDSGWWDGLVGDDRGWFPSNYVEKISDEELERELLACEAEANREHSSTDFAKGNGSHHLRPASGMAQNQSRSHESSPRFHDAQTDPMMGSGLLGTSDSFASLGLGQGFDSLHALIKGQGLANSDAFEQLAEAAMLDPSRGTYRDLDPGSDPEDVQAPTRVGLPGGIGGAAGDSRARAGSGRLSEASSHAGSISASPSLRSLSELGGSAPTVKNERAGLARQASPHLSLSDRERTRAHTVSSGPSIGGGSSNGGGFSLSPLSRPRASTGLQAEPRMVSKNTSSSANLTSKGTTEKRGEGDFWVPKATDRGEIVYYNTQTGATSYDLPEGLGDDSGDEEGQPPSSEDESLGASVAARHQMNPPENQLRRGSTATNASSRPSTGNSGGTATNTTAIPSLGRKVPPRNAVGLMPKSFRVPWPWVIRLTEDEQAFFFYNRQSKEARWDSPPGVDLASPSAVDRDQDRSRASSADYSASNLAMDSEESDVDGFMNPRMPGKSARKRLAAAAANRSGGGGGSGAETSKAGSRDGRRLASTHAQLDIAPRTMTDDEALSRELQKRLEPAPPSAISYLADQAMEALARLIDIASEPIASDGQSEADRLAARSSVDPTFRDSRLSFAASSVVSSVCELLYACGSLSISAVDLCQANELAASAHDFRGPEDELLSAFVDALRDLTAKPSLDMHQLEAWGLPCGSHLSTPPASIHPPGRRVNTLISKLVLSSRQAIDHTAAMSTRSNEPSQDDENVSDLKMLHYEKIVQYRHRVREDCLELGRTISVLATEAERSRSTAIQAAPGLSHPVSTSSTMPMAWVRRFFGVIQSGAGSSGVGPESLGGGSSSGWRGGGFVLPTTIEASALRAEAIGNYNNPFELTKEARSALLRGKASIRRRPTRSLSLEDVESGLKPHLDDFVKQVDELLLSCKLADSEAESPGKAADPGREPVGEGPAQASGTHSSAATTPGSSRSPSSMSTSTLHASVSKARPLLARIGTLLELVDGIDLASALDVDGPEGFDADGSAFALAYAASSAQAKDEVKRFNLLRQGTYDWSSKLLMESQNATAAAPPIVEIAADPMASVAPLAQSCSNLKAVAQQMMESLLALARLSASQLEKNYPRIGARAHVYGVEEVPAGLLTTSQAPTSASVSLRKASLASVSIQDEVENHVSSGSGRGEGSDGEVMYLGPGIAVPNGPRSRHKSSTASSVRRPSAAATSPTSTSSQAHSSILIQGRGGLGSLVSRQRSTSVTTGGSNKSSSSFLGRRVTTAESHSHGNSTTPAGQQHQAAAAEGEDEGSIKSPQSAKVRRLLGDDAPSQENESSSMNPHVATSSAASNASTTVLGSLSSRKQEETPWFLEPDYAPGDIVMSQEGQVKGATLGALMERLTMHNSFDSSFNNTFLMTYRSFTTTEEFLDLLFARYRIQPPPGLTAEELELWTERKQKPIRLRVFNVLKSWLEGHFYEGEDDPYLSKVTNFALNEMALSAAMKNPSQQLIRLVERKHGEGEQSVRKMVMPTSAPPPILPKNLKKIKFLEIDPLEMARQLTLLESKLYNKVKPVECLGLKWTKPGNEVNAKGIMDAINTHNRISAWVAEAILQQEDLKKRSALIKHFIAIADRCRALNNFSGMWAIVSALSTAPIHRLKRTWDAVNQKHVLVFESLEQLMSASKNWSNYREMIHKLNPPCVPFLGRYLGDLTFIEDGNRDRLKTDERLINFGKRQKTAEVIREITIHQSTPYNLTPVPGIQRFIDDNLVESRGADELYEQSLLLEPREREDEKIARLLQESGFL</sequence>
<evidence type="ECO:0000313" key="2">
    <source>
        <dbReference type="Proteomes" id="UP000245626"/>
    </source>
</evidence>